<reference evidence="2" key="1">
    <citation type="journal article" date="2024" name="Proc. Natl. Acad. Sci. U.S.A.">
        <title>Extraordinary preservation of gene collinearity over three hundred million years revealed in homosporous lycophytes.</title>
        <authorList>
            <person name="Li C."/>
            <person name="Wickell D."/>
            <person name="Kuo L.Y."/>
            <person name="Chen X."/>
            <person name="Nie B."/>
            <person name="Liao X."/>
            <person name="Peng D."/>
            <person name="Ji J."/>
            <person name="Jenkins J."/>
            <person name="Williams M."/>
            <person name="Shu S."/>
            <person name="Plott C."/>
            <person name="Barry K."/>
            <person name="Rajasekar S."/>
            <person name="Grimwood J."/>
            <person name="Han X."/>
            <person name="Sun S."/>
            <person name="Hou Z."/>
            <person name="He W."/>
            <person name="Dai G."/>
            <person name="Sun C."/>
            <person name="Schmutz J."/>
            <person name="Leebens-Mack J.H."/>
            <person name="Li F.W."/>
            <person name="Wang L."/>
        </authorList>
    </citation>
    <scope>NUCLEOTIDE SEQUENCE [LARGE SCALE GENOMIC DNA]</scope>
    <source>
        <strain evidence="2">cv. PW_Plant_1</strain>
    </source>
</reference>
<keyword evidence="2" id="KW-1185">Reference proteome</keyword>
<organism evidence="1 2">
    <name type="scientific">Diphasiastrum complanatum</name>
    <name type="common">Issler's clubmoss</name>
    <name type="synonym">Lycopodium complanatum</name>
    <dbReference type="NCBI Taxonomy" id="34168"/>
    <lineage>
        <taxon>Eukaryota</taxon>
        <taxon>Viridiplantae</taxon>
        <taxon>Streptophyta</taxon>
        <taxon>Embryophyta</taxon>
        <taxon>Tracheophyta</taxon>
        <taxon>Lycopodiopsida</taxon>
        <taxon>Lycopodiales</taxon>
        <taxon>Lycopodiaceae</taxon>
        <taxon>Lycopodioideae</taxon>
        <taxon>Diphasiastrum</taxon>
    </lineage>
</organism>
<evidence type="ECO:0000313" key="2">
    <source>
        <dbReference type="Proteomes" id="UP001162992"/>
    </source>
</evidence>
<dbReference type="Proteomes" id="UP001162992">
    <property type="component" value="Chromosome 16"/>
</dbReference>
<gene>
    <name evidence="1" type="ORF">O6H91_16G005800</name>
</gene>
<proteinExistence type="predicted"/>
<name>A0ACC2B9I7_DIPCM</name>
<comment type="caution">
    <text evidence="1">The sequence shown here is derived from an EMBL/GenBank/DDBJ whole genome shotgun (WGS) entry which is preliminary data.</text>
</comment>
<accession>A0ACC2B9I7</accession>
<evidence type="ECO:0000313" key="1">
    <source>
        <dbReference type="EMBL" id="KAJ7526424.1"/>
    </source>
</evidence>
<dbReference type="EMBL" id="CM055107">
    <property type="protein sequence ID" value="KAJ7526424.1"/>
    <property type="molecule type" value="Genomic_DNA"/>
</dbReference>
<sequence length="211" mass="23720">MVESLLHGTLLELLQPQDGVQGEQQQRLAHCHIHIAHAQGHVKGLSNVTTKPSNESTRKPIALKKVVQDSSCHKKNAIEKSFQTCNIDPAFTLVGKGFSFPVEVSLANVRTKQLHDPTHVKHKPINQLYFKVVSYAGVDYSIGDCVEIWNLRRKVKLSVRIGGKILICSDQASSQNELKSECSLRSSDLNNFDYLCNFFYDHEQQSLHQLS</sequence>
<protein>
    <submittedName>
        <fullName evidence="1">Uncharacterized protein</fullName>
    </submittedName>
</protein>